<organism evidence="1 2">
    <name type="scientific">Thermus oshimai JL-2</name>
    <dbReference type="NCBI Taxonomy" id="751945"/>
    <lineage>
        <taxon>Bacteria</taxon>
        <taxon>Thermotogati</taxon>
        <taxon>Deinococcota</taxon>
        <taxon>Deinococci</taxon>
        <taxon>Thermales</taxon>
        <taxon>Thermaceae</taxon>
        <taxon>Thermus</taxon>
    </lineage>
</organism>
<evidence type="ECO:0000313" key="2">
    <source>
        <dbReference type="Proteomes" id="UP000000211"/>
    </source>
</evidence>
<dbReference type="KEGG" id="tos:Theos_2264"/>
<geneLocation type="plasmid" evidence="1 2">
    <name>pTHEOS01</name>
</geneLocation>
<dbReference type="HOGENOM" id="CLU_1844165_0_0_0"/>
<dbReference type="Proteomes" id="UP000000211">
    <property type="component" value="Plasmid pTHEOS01"/>
</dbReference>
<reference evidence="1 2" key="1">
    <citation type="journal article" date="2013" name="Genome Announc.">
        <title>Whole Genome Sequencing of Thermus oshimai JL-2 and Thermus thermophilus JL-18, Incomplete Denitrifiers from the United States Great Basin.</title>
        <authorList>
            <person name="Murugapiran S.K."/>
            <person name="Huntemann M."/>
            <person name="Wei C.L."/>
            <person name="Han J."/>
            <person name="Detter J.C."/>
            <person name="Han C.S."/>
            <person name="Erkkila T.H."/>
            <person name="Teshima H."/>
            <person name="Chen A."/>
            <person name="Kyrpides N."/>
            <person name="Mavrommatis K."/>
            <person name="Markowitz V."/>
            <person name="Szeto E."/>
            <person name="Ivanova N."/>
            <person name="Pagani I."/>
            <person name="Lam J."/>
            <person name="McDonald A.I."/>
            <person name="Dodsworth J.A."/>
            <person name="Pati A."/>
            <person name="Goodwin L."/>
            <person name="Peters L."/>
            <person name="Pitluck S."/>
            <person name="Woyke T."/>
            <person name="Hedlund B.P."/>
        </authorList>
    </citation>
    <scope>NUCLEOTIDE SEQUENCE</scope>
    <source>
        <strain evidence="1 2">JL-2</strain>
        <plasmid evidence="1">pTHEOS01</plasmid>
    </source>
</reference>
<proteinExistence type="predicted"/>
<accession>K7R887</accession>
<dbReference type="RefSeq" id="WP_015065251.1">
    <property type="nucleotide sequence ID" value="NC_019387.1"/>
</dbReference>
<keyword evidence="1" id="KW-0614">Plasmid</keyword>
<keyword evidence="2" id="KW-1185">Reference proteome</keyword>
<name>K7R887_THEOS</name>
<dbReference type="PATRIC" id="fig|751945.3.peg.2202"/>
<dbReference type="AlphaFoldDB" id="K7R887"/>
<dbReference type="EMBL" id="CP003250">
    <property type="protein sequence ID" value="AFV77254.1"/>
    <property type="molecule type" value="Genomic_DNA"/>
</dbReference>
<sequence>MCWWETCPRYGLGLLRGESAPDLEGPELWKSLGEGHTAYPEAYRAGMYLWSFHFPPVDGGLMRRWKVDPHGVLERDKAYARAVERHRERIARGEAVPFARETALLVMEEAARRDEGARKILRILVETGFVQSKTAFQAG</sequence>
<protein>
    <submittedName>
        <fullName evidence="1">Uncharacterized protein</fullName>
    </submittedName>
</protein>
<evidence type="ECO:0000313" key="1">
    <source>
        <dbReference type="EMBL" id="AFV77254.1"/>
    </source>
</evidence>
<gene>
    <name evidence="1" type="ORF">Theos_2264</name>
</gene>